<dbReference type="GO" id="GO:0016887">
    <property type="term" value="F:ATP hydrolysis activity"/>
    <property type="evidence" value="ECO:0007669"/>
    <property type="project" value="InterPro"/>
</dbReference>
<sequence length="289" mass="32676">MMENIIEINGLTKSYGNKTVLKGLAFTVEKGETFALLGVNGAGKTTTLECLEGLRSYDAGTITINGKMGIQLQSSSLPENIKPMEALNLFSKWNANWDNRLSCQTLGLDAFEKKQYRELSTGQKRRLHLAIALIGDPDIIVLDEPTAGLDVEGQVELHEIIRKLKQQGKTILMSSHDMTEVENLCDRVAILKEGKIEFIGHLAELTQNELNTIQVTIKSQKPLSQNSFKNCRRFEIEKEQARFEMTNLNAGLMEIIDHYNKEAITILDLVIHKNTLEERFMQIAREEKR</sequence>
<reference evidence="7" key="1">
    <citation type="submission" date="2011-07" db="EMBL/GenBank/DDBJ databases">
        <title>Complete genome sequence of Acetobacterium woodii.</title>
        <authorList>
            <person name="Poehlein A."/>
            <person name="Schmidt S."/>
            <person name="Kaster A.-K."/>
            <person name="Goenrich M."/>
            <person name="Vollmers J."/>
            <person name="Thuermer A."/>
            <person name="Gottschalk G."/>
            <person name="Thauer R.K."/>
            <person name="Daniel R."/>
            <person name="Mueller V."/>
        </authorList>
    </citation>
    <scope>NUCLEOTIDE SEQUENCE [LARGE SCALE GENOMIC DNA]</scope>
    <source>
        <strain evidence="7">ATCC 29683 / DSM 1030 / JCM 2381 / KCTC 1655 / WB1</strain>
    </source>
</reference>
<dbReference type="SMART" id="SM00382">
    <property type="entry name" value="AAA"/>
    <property type="match status" value="1"/>
</dbReference>
<dbReference type="Gene3D" id="3.40.50.300">
    <property type="entry name" value="P-loop containing nucleotide triphosphate hydrolases"/>
    <property type="match status" value="1"/>
</dbReference>
<dbReference type="PROSITE" id="PS50893">
    <property type="entry name" value="ABC_TRANSPORTER_2"/>
    <property type="match status" value="1"/>
</dbReference>
<evidence type="ECO:0000313" key="7">
    <source>
        <dbReference type="Proteomes" id="UP000007177"/>
    </source>
</evidence>
<organism evidence="6 7">
    <name type="scientific">Acetobacterium woodii (strain ATCC 29683 / DSM 1030 / JCM 2381 / KCTC 1655 / WB1)</name>
    <dbReference type="NCBI Taxonomy" id="931626"/>
    <lineage>
        <taxon>Bacteria</taxon>
        <taxon>Bacillati</taxon>
        <taxon>Bacillota</taxon>
        <taxon>Clostridia</taxon>
        <taxon>Eubacteriales</taxon>
        <taxon>Eubacteriaceae</taxon>
        <taxon>Acetobacterium</taxon>
    </lineage>
</organism>
<dbReference type="EMBL" id="CP002987">
    <property type="protein sequence ID" value="AFA47668.1"/>
    <property type="molecule type" value="Genomic_DNA"/>
</dbReference>
<keyword evidence="2" id="KW-0813">Transport</keyword>
<dbReference type="InterPro" id="IPR027417">
    <property type="entry name" value="P-loop_NTPase"/>
</dbReference>
<dbReference type="PANTHER" id="PTHR42711:SF5">
    <property type="entry name" value="ABC TRANSPORTER ATP-BINDING PROTEIN NATA"/>
    <property type="match status" value="1"/>
</dbReference>
<dbReference type="CDD" id="cd03230">
    <property type="entry name" value="ABC_DR_subfamily_A"/>
    <property type="match status" value="1"/>
</dbReference>
<gene>
    <name evidence="6" type="ordered locus">Awo_c08770</name>
</gene>
<feature type="domain" description="ABC transporter" evidence="5">
    <location>
        <begin position="6"/>
        <end position="218"/>
    </location>
</feature>
<dbReference type="GO" id="GO:0005524">
    <property type="term" value="F:ATP binding"/>
    <property type="evidence" value="ECO:0007669"/>
    <property type="project" value="UniProtKB-KW"/>
</dbReference>
<evidence type="ECO:0000259" key="5">
    <source>
        <dbReference type="PROSITE" id="PS50893"/>
    </source>
</evidence>
<evidence type="ECO:0000256" key="3">
    <source>
        <dbReference type="ARBA" id="ARBA00022741"/>
    </source>
</evidence>
<dbReference type="eggNOG" id="COG1131">
    <property type="taxonomic scope" value="Bacteria"/>
</dbReference>
<keyword evidence="4 6" id="KW-0067">ATP-binding</keyword>
<evidence type="ECO:0000256" key="2">
    <source>
        <dbReference type="ARBA" id="ARBA00022448"/>
    </source>
</evidence>
<evidence type="ECO:0000256" key="4">
    <source>
        <dbReference type="ARBA" id="ARBA00022840"/>
    </source>
</evidence>
<dbReference type="Proteomes" id="UP000007177">
    <property type="component" value="Chromosome"/>
</dbReference>
<keyword evidence="7" id="KW-1185">Reference proteome</keyword>
<comment type="similarity">
    <text evidence="1">Belongs to the ABC transporter superfamily.</text>
</comment>
<dbReference type="PANTHER" id="PTHR42711">
    <property type="entry name" value="ABC TRANSPORTER ATP-BINDING PROTEIN"/>
    <property type="match status" value="1"/>
</dbReference>
<evidence type="ECO:0000256" key="1">
    <source>
        <dbReference type="ARBA" id="ARBA00005417"/>
    </source>
</evidence>
<name>H6LBS5_ACEWD</name>
<dbReference type="SUPFAM" id="SSF52540">
    <property type="entry name" value="P-loop containing nucleoside triphosphate hydrolases"/>
    <property type="match status" value="1"/>
</dbReference>
<dbReference type="InterPro" id="IPR003593">
    <property type="entry name" value="AAA+_ATPase"/>
</dbReference>
<keyword evidence="3" id="KW-0547">Nucleotide-binding</keyword>
<evidence type="ECO:0000313" key="6">
    <source>
        <dbReference type="EMBL" id="AFA47668.1"/>
    </source>
</evidence>
<dbReference type="RefSeq" id="WP_014355271.1">
    <property type="nucleotide sequence ID" value="NC_016894.1"/>
</dbReference>
<dbReference type="InterPro" id="IPR050763">
    <property type="entry name" value="ABC_transporter_ATP-binding"/>
</dbReference>
<proteinExistence type="inferred from homology"/>
<dbReference type="KEGG" id="awo:Awo_c08770"/>
<accession>H6LBS5</accession>
<dbReference type="STRING" id="931626.Awo_c08770"/>
<dbReference type="InterPro" id="IPR003439">
    <property type="entry name" value="ABC_transporter-like_ATP-bd"/>
</dbReference>
<dbReference type="Pfam" id="PF00005">
    <property type="entry name" value="ABC_tran"/>
    <property type="match status" value="1"/>
</dbReference>
<protein>
    <submittedName>
        <fullName evidence="6">ABC transport system ATP-binding protein</fullName>
    </submittedName>
</protein>
<reference evidence="6 7" key="2">
    <citation type="journal article" date="2012" name="PLoS ONE">
        <title>An ancient pathway combining carbon dioxide fixation with the generation and utilization of a sodium ion gradient for ATP synthesis.</title>
        <authorList>
            <person name="Poehlein A."/>
            <person name="Schmidt S."/>
            <person name="Kaster A.K."/>
            <person name="Goenrich M."/>
            <person name="Vollmers J."/>
            <person name="Thurmer A."/>
            <person name="Bertsch J."/>
            <person name="Schuchmann K."/>
            <person name="Voigt B."/>
            <person name="Hecker M."/>
            <person name="Daniel R."/>
            <person name="Thauer R.K."/>
            <person name="Gottschalk G."/>
            <person name="Muller V."/>
        </authorList>
    </citation>
    <scope>NUCLEOTIDE SEQUENCE [LARGE SCALE GENOMIC DNA]</scope>
    <source>
        <strain evidence="7">ATCC 29683 / DSM 1030 / JCM 2381 / KCTC 1655 / WB1</strain>
    </source>
</reference>
<dbReference type="AlphaFoldDB" id="H6LBS5"/>
<dbReference type="HOGENOM" id="CLU_000604_1_2_9"/>